<feature type="transmembrane region" description="Helical" evidence="7">
    <location>
        <begin position="28"/>
        <end position="45"/>
    </location>
</feature>
<keyword evidence="2" id="KW-1003">Cell membrane</keyword>
<dbReference type="KEGG" id="sllo:ISP08_11790"/>
<dbReference type="Proteomes" id="UP000594455">
    <property type="component" value="Chromosome"/>
</dbReference>
<evidence type="ECO:0000256" key="7">
    <source>
        <dbReference type="SAM" id="Phobius"/>
    </source>
</evidence>
<evidence type="ECO:0000256" key="5">
    <source>
        <dbReference type="ARBA" id="ARBA00023136"/>
    </source>
</evidence>
<evidence type="ECO:0000313" key="9">
    <source>
        <dbReference type="Proteomes" id="UP000594455"/>
    </source>
</evidence>
<dbReference type="SUPFAM" id="SSF103481">
    <property type="entry name" value="Multidrug resistance efflux transporter EmrE"/>
    <property type="match status" value="1"/>
</dbReference>
<dbReference type="Pfam" id="PF00893">
    <property type="entry name" value="Multi_Drug_Res"/>
    <property type="match status" value="1"/>
</dbReference>
<organism evidence="8 9">
    <name type="scientific">Staphylococcus lloydii</name>
    <dbReference type="NCBI Taxonomy" id="2781774"/>
    <lineage>
        <taxon>Bacteria</taxon>
        <taxon>Bacillati</taxon>
        <taxon>Bacillota</taxon>
        <taxon>Bacilli</taxon>
        <taxon>Bacillales</taxon>
        <taxon>Staphylococcaceae</taxon>
        <taxon>Staphylococcus</taxon>
    </lineage>
</organism>
<keyword evidence="3 6" id="KW-0812">Transmembrane</keyword>
<comment type="similarity">
    <text evidence="6">Belongs to the drug/metabolite transporter (DMT) superfamily. Small multidrug resistance (SMR) (TC 2.A.7.1) family.</text>
</comment>
<accession>A0A7T1F9T0</accession>
<evidence type="ECO:0000256" key="3">
    <source>
        <dbReference type="ARBA" id="ARBA00022692"/>
    </source>
</evidence>
<evidence type="ECO:0000256" key="6">
    <source>
        <dbReference type="RuleBase" id="RU003942"/>
    </source>
</evidence>
<feature type="transmembrane region" description="Helical" evidence="7">
    <location>
        <begin position="83"/>
        <end position="102"/>
    </location>
</feature>
<proteinExistence type="inferred from homology"/>
<dbReference type="RefSeq" id="WP_195718744.1">
    <property type="nucleotide sequence ID" value="NZ_CP064056.1"/>
</dbReference>
<evidence type="ECO:0000313" key="8">
    <source>
        <dbReference type="EMBL" id="QPM74986.1"/>
    </source>
</evidence>
<feature type="transmembrane region" description="Helical" evidence="7">
    <location>
        <begin position="57"/>
        <end position="77"/>
    </location>
</feature>
<evidence type="ECO:0000256" key="4">
    <source>
        <dbReference type="ARBA" id="ARBA00022989"/>
    </source>
</evidence>
<dbReference type="PANTHER" id="PTHR30561:SF7">
    <property type="entry name" value="GUANIDINIUM EFFLUX SYSTEM SUBUNIT GDNC-RELATED"/>
    <property type="match status" value="1"/>
</dbReference>
<evidence type="ECO:0000256" key="2">
    <source>
        <dbReference type="ARBA" id="ARBA00022475"/>
    </source>
</evidence>
<reference evidence="8 9" key="1">
    <citation type="submission" date="2020-10" db="EMBL/GenBank/DDBJ databases">
        <title>Closed genome sequences of Staphylococcus lloydii sp. nov. and Staphylococcus durrellii sp. nov. Isolated from Captive Fruit Bats (Pteropus livingstonii).</title>
        <authorList>
            <person name="Fountain K."/>
        </authorList>
    </citation>
    <scope>NUCLEOTIDE SEQUENCE [LARGE SCALE GENOMIC DNA]</scope>
    <source>
        <strain evidence="8 9">23_2_7_LY</strain>
    </source>
</reference>
<dbReference type="GO" id="GO:0022857">
    <property type="term" value="F:transmembrane transporter activity"/>
    <property type="evidence" value="ECO:0007669"/>
    <property type="project" value="InterPro"/>
</dbReference>
<dbReference type="AlphaFoldDB" id="A0A7T1F9T0"/>
<protein>
    <submittedName>
        <fullName evidence="8">QacE family quaternary ammonium compound efflux SMR transporter</fullName>
    </submittedName>
</protein>
<evidence type="ECO:0000256" key="1">
    <source>
        <dbReference type="ARBA" id="ARBA00004651"/>
    </source>
</evidence>
<dbReference type="InterPro" id="IPR000390">
    <property type="entry name" value="Small_drug/metabolite_transptr"/>
</dbReference>
<sequence>MNKAWYYVKLTALFEVLWIFGFNVASSWWHWPIIILIIILDFTFLSKACEKLPTGTVYAVFAAFGTLGTAFMDIFIFGGSINFIKVFFMIVIVIGVIILNFADNKTEKSPKEGSN</sequence>
<dbReference type="InterPro" id="IPR037185">
    <property type="entry name" value="EmrE-like"/>
</dbReference>
<comment type="subcellular location">
    <subcellularLocation>
        <location evidence="1 6">Cell membrane</location>
        <topology evidence="1 6">Multi-pass membrane protein</topology>
    </subcellularLocation>
</comment>
<dbReference type="PANTHER" id="PTHR30561">
    <property type="entry name" value="SMR FAMILY PROTON-DEPENDENT DRUG EFFLUX TRANSPORTER SUGE"/>
    <property type="match status" value="1"/>
</dbReference>
<dbReference type="EMBL" id="CP064056">
    <property type="protein sequence ID" value="QPM74986.1"/>
    <property type="molecule type" value="Genomic_DNA"/>
</dbReference>
<keyword evidence="9" id="KW-1185">Reference proteome</keyword>
<gene>
    <name evidence="8" type="ORF">ISP08_11790</name>
</gene>
<dbReference type="InterPro" id="IPR045324">
    <property type="entry name" value="Small_multidrug_res"/>
</dbReference>
<dbReference type="Gene3D" id="1.10.3730.20">
    <property type="match status" value="1"/>
</dbReference>
<feature type="transmembrane region" description="Helical" evidence="7">
    <location>
        <begin position="5"/>
        <end position="22"/>
    </location>
</feature>
<keyword evidence="4 7" id="KW-1133">Transmembrane helix</keyword>
<name>A0A7T1F9T0_9STAP</name>
<keyword evidence="5 7" id="KW-0472">Membrane</keyword>
<dbReference type="GO" id="GO:0005886">
    <property type="term" value="C:plasma membrane"/>
    <property type="evidence" value="ECO:0007669"/>
    <property type="project" value="UniProtKB-SubCell"/>
</dbReference>